<dbReference type="Proteomes" id="UP000002059">
    <property type="component" value="Partially assembled WGS sequence"/>
</dbReference>
<organism evidence="1 2">
    <name type="scientific">Paracoccidioides lutzii (strain ATCC MYA-826 / Pb01)</name>
    <name type="common">Paracoccidioides brasiliensis</name>
    <dbReference type="NCBI Taxonomy" id="502779"/>
    <lineage>
        <taxon>Eukaryota</taxon>
        <taxon>Fungi</taxon>
        <taxon>Dikarya</taxon>
        <taxon>Ascomycota</taxon>
        <taxon>Pezizomycotina</taxon>
        <taxon>Eurotiomycetes</taxon>
        <taxon>Eurotiomycetidae</taxon>
        <taxon>Onygenales</taxon>
        <taxon>Ajellomycetaceae</taxon>
        <taxon>Paracoccidioides</taxon>
    </lineage>
</organism>
<protein>
    <submittedName>
        <fullName evidence="1">Uncharacterized protein</fullName>
    </submittedName>
</protein>
<dbReference type="EMBL" id="KN294005">
    <property type="protein sequence ID" value="EEH34462.2"/>
    <property type="molecule type" value="Genomic_DNA"/>
</dbReference>
<dbReference type="GeneID" id="9095873"/>
<name>C1H418_PARBA</name>
<dbReference type="VEuPathDB" id="FungiDB:PAAG_05511"/>
<sequence length="50" mass="5653">MDFNSAKLPFTRDALKRHRGLLTLTTAKTEEEVRGGTVNDLASRNFIFVD</sequence>
<dbReference type="RefSeq" id="XP_002792782.2">
    <property type="nucleotide sequence ID" value="XM_002792736.2"/>
</dbReference>
<accession>C1H418</accession>
<dbReference type="AlphaFoldDB" id="C1H418"/>
<gene>
    <name evidence="1" type="ORF">PAAG_05511</name>
</gene>
<reference evidence="1 2" key="1">
    <citation type="journal article" date="2011" name="PLoS Genet.">
        <title>Comparative genomic analysis of human fungal pathogens causing paracoccidioidomycosis.</title>
        <authorList>
            <person name="Desjardins C.A."/>
            <person name="Champion M.D."/>
            <person name="Holder J.W."/>
            <person name="Muszewska A."/>
            <person name="Goldberg J."/>
            <person name="Bailao A.M."/>
            <person name="Brigido M.M."/>
            <person name="Ferreira M.E."/>
            <person name="Garcia A.M."/>
            <person name="Grynberg M."/>
            <person name="Gujja S."/>
            <person name="Heiman D.I."/>
            <person name="Henn M.R."/>
            <person name="Kodira C.D."/>
            <person name="Leon-Narvaez H."/>
            <person name="Longo L.V."/>
            <person name="Ma L.J."/>
            <person name="Malavazi I."/>
            <person name="Matsuo A.L."/>
            <person name="Morais F.V."/>
            <person name="Pereira M."/>
            <person name="Rodriguez-Brito S."/>
            <person name="Sakthikumar S."/>
            <person name="Salem-Izacc S.M."/>
            <person name="Sykes S.M."/>
            <person name="Teixeira M.M."/>
            <person name="Vallejo M.C."/>
            <person name="Walter M.E."/>
            <person name="Yandava C."/>
            <person name="Young S."/>
            <person name="Zeng Q."/>
            <person name="Zucker J."/>
            <person name="Felipe M.S."/>
            <person name="Goldman G.H."/>
            <person name="Haas B.J."/>
            <person name="McEwen J.G."/>
            <person name="Nino-Vega G."/>
            <person name="Puccia R."/>
            <person name="San-Blas G."/>
            <person name="Soares C.M."/>
            <person name="Birren B.W."/>
            <person name="Cuomo C.A."/>
        </authorList>
    </citation>
    <scope>NUCLEOTIDE SEQUENCE [LARGE SCALE GENOMIC DNA]</scope>
    <source>
        <strain evidence="2">ATCC MYA-826 / Pb01</strain>
    </source>
</reference>
<evidence type="ECO:0000313" key="1">
    <source>
        <dbReference type="EMBL" id="EEH34462.2"/>
    </source>
</evidence>
<evidence type="ECO:0000313" key="2">
    <source>
        <dbReference type="Proteomes" id="UP000002059"/>
    </source>
</evidence>
<keyword evidence="2" id="KW-1185">Reference proteome</keyword>
<dbReference type="HOGENOM" id="CLU_3125509_0_0_1"/>
<proteinExistence type="predicted"/>
<dbReference type="KEGG" id="pbl:PAAG_05511"/>